<organism evidence="2 3">
    <name type="scientific">Candidatus Agrococcus pullicola</name>
    <dbReference type="NCBI Taxonomy" id="2838429"/>
    <lineage>
        <taxon>Bacteria</taxon>
        <taxon>Bacillati</taxon>
        <taxon>Actinomycetota</taxon>
        <taxon>Actinomycetes</taxon>
        <taxon>Micrococcales</taxon>
        <taxon>Microbacteriaceae</taxon>
        <taxon>Agrococcus</taxon>
    </lineage>
</organism>
<evidence type="ECO:0000313" key="3">
    <source>
        <dbReference type="Proteomes" id="UP000824005"/>
    </source>
</evidence>
<dbReference type="InterPro" id="IPR011051">
    <property type="entry name" value="RmlC_Cupin_sf"/>
</dbReference>
<dbReference type="Gene3D" id="2.60.120.10">
    <property type="entry name" value="Jelly Rolls"/>
    <property type="match status" value="1"/>
</dbReference>
<dbReference type="SUPFAM" id="SSF51182">
    <property type="entry name" value="RmlC-like cupins"/>
    <property type="match status" value="1"/>
</dbReference>
<dbReference type="CDD" id="cd02231">
    <property type="entry name" value="cupin_BLL6423-like"/>
    <property type="match status" value="1"/>
</dbReference>
<proteinExistence type="predicted"/>
<comment type="caution">
    <text evidence="2">The sequence shown here is derived from an EMBL/GenBank/DDBJ whole genome shotgun (WGS) entry which is preliminary data.</text>
</comment>
<dbReference type="Gene3D" id="2.20.70.150">
    <property type="match status" value="1"/>
</dbReference>
<evidence type="ECO:0000259" key="1">
    <source>
        <dbReference type="Pfam" id="PF07883"/>
    </source>
</evidence>
<name>A0A9D1YTG3_9MICO</name>
<reference evidence="2" key="2">
    <citation type="submission" date="2021-04" db="EMBL/GenBank/DDBJ databases">
        <authorList>
            <person name="Gilroy R."/>
        </authorList>
    </citation>
    <scope>NUCLEOTIDE SEQUENCE</scope>
    <source>
        <strain evidence="2">ChiGjej1B1-98</strain>
    </source>
</reference>
<feature type="domain" description="Cupin type-2" evidence="1">
    <location>
        <begin position="116"/>
        <end position="176"/>
    </location>
</feature>
<dbReference type="PANTHER" id="PTHR36156:SF2">
    <property type="entry name" value="CUPIN TYPE-2 DOMAIN-CONTAINING PROTEIN"/>
    <property type="match status" value="1"/>
</dbReference>
<reference evidence="2" key="1">
    <citation type="journal article" date="2021" name="PeerJ">
        <title>Extensive microbial diversity within the chicken gut microbiome revealed by metagenomics and culture.</title>
        <authorList>
            <person name="Gilroy R."/>
            <person name="Ravi A."/>
            <person name="Getino M."/>
            <person name="Pursley I."/>
            <person name="Horton D.L."/>
            <person name="Alikhan N.F."/>
            <person name="Baker D."/>
            <person name="Gharbi K."/>
            <person name="Hall N."/>
            <person name="Watson M."/>
            <person name="Adriaenssens E.M."/>
            <person name="Foster-Nyarko E."/>
            <person name="Jarju S."/>
            <person name="Secka A."/>
            <person name="Antonio M."/>
            <person name="Oren A."/>
            <person name="Chaudhuri R.R."/>
            <person name="La Ragione R."/>
            <person name="Hildebrand F."/>
            <person name="Pallen M.J."/>
        </authorList>
    </citation>
    <scope>NUCLEOTIDE SEQUENCE</scope>
    <source>
        <strain evidence="2">ChiGjej1B1-98</strain>
    </source>
</reference>
<protein>
    <submittedName>
        <fullName evidence="2">Cupin domain-containing protein</fullName>
    </submittedName>
</protein>
<dbReference type="InterPro" id="IPR014710">
    <property type="entry name" value="RmlC-like_jellyroll"/>
</dbReference>
<dbReference type="InterPro" id="IPR047142">
    <property type="entry name" value="OryJ/VirC-like"/>
</dbReference>
<dbReference type="InterPro" id="IPR013096">
    <property type="entry name" value="Cupin_2"/>
</dbReference>
<dbReference type="PANTHER" id="PTHR36156">
    <property type="entry name" value="SLR2101 PROTEIN"/>
    <property type="match status" value="1"/>
</dbReference>
<gene>
    <name evidence="2" type="ORF">H9830_03700</name>
</gene>
<dbReference type="EMBL" id="DXDC01000110">
    <property type="protein sequence ID" value="HIY65363.1"/>
    <property type="molecule type" value="Genomic_DNA"/>
</dbReference>
<accession>A0A9D1YTG3</accession>
<sequence>MSRAAVRRVVTGHNDEGRAVILFDGPSPQHFESEAIPGFGATVPWMTRSAEIDHVTDDDAAGAKAEIPTFPASGQTILRIADFPPDTVYPTNAGNAIFTEIDGHDEAEAGADSSGGKHFWFHRTDSLDYAVVLEGEIVLMVDDGETVVRAGDVIVQRATSHAWSNRTDQAARILFVLIGTPELSAVEIGERRQQSPDEAETA</sequence>
<dbReference type="Proteomes" id="UP000824005">
    <property type="component" value="Unassembled WGS sequence"/>
</dbReference>
<dbReference type="Pfam" id="PF07883">
    <property type="entry name" value="Cupin_2"/>
    <property type="match status" value="1"/>
</dbReference>
<evidence type="ECO:0000313" key="2">
    <source>
        <dbReference type="EMBL" id="HIY65363.1"/>
    </source>
</evidence>
<dbReference type="AlphaFoldDB" id="A0A9D1YTG3"/>